<feature type="compositionally biased region" description="Polar residues" evidence="1">
    <location>
        <begin position="163"/>
        <end position="172"/>
    </location>
</feature>
<dbReference type="Pfam" id="PF13351">
    <property type="entry name" value="DUF4099"/>
    <property type="match status" value="1"/>
</dbReference>
<organism evidence="4 5">
    <name type="scientific">Rudanella paleaurantiibacter</name>
    <dbReference type="NCBI Taxonomy" id="2614655"/>
    <lineage>
        <taxon>Bacteria</taxon>
        <taxon>Pseudomonadati</taxon>
        <taxon>Bacteroidota</taxon>
        <taxon>Cytophagia</taxon>
        <taxon>Cytophagales</taxon>
        <taxon>Cytophagaceae</taxon>
        <taxon>Rudanella</taxon>
    </lineage>
</organism>
<feature type="domain" description="DUF4099" evidence="3">
    <location>
        <begin position="221"/>
        <end position="298"/>
    </location>
</feature>
<feature type="region of interest" description="Disordered" evidence="1">
    <location>
        <begin position="438"/>
        <end position="482"/>
    </location>
</feature>
<evidence type="ECO:0000313" key="4">
    <source>
        <dbReference type="EMBL" id="KAB7726660.1"/>
    </source>
</evidence>
<dbReference type="EMBL" id="WELI01000014">
    <property type="protein sequence ID" value="KAB7726660.1"/>
    <property type="molecule type" value="Genomic_DNA"/>
</dbReference>
<feature type="region of interest" description="Disordered" evidence="1">
    <location>
        <begin position="203"/>
        <end position="223"/>
    </location>
</feature>
<evidence type="ECO:0000259" key="3">
    <source>
        <dbReference type="Pfam" id="PF13351"/>
    </source>
</evidence>
<feature type="domain" description="DUF3945" evidence="2">
    <location>
        <begin position="367"/>
        <end position="415"/>
    </location>
</feature>
<dbReference type="Proteomes" id="UP000488299">
    <property type="component" value="Unassembled WGS sequence"/>
</dbReference>
<feature type="compositionally biased region" description="Basic and acidic residues" evidence="1">
    <location>
        <begin position="469"/>
        <end position="482"/>
    </location>
</feature>
<reference evidence="4 5" key="1">
    <citation type="submission" date="2019-10" db="EMBL/GenBank/DDBJ databases">
        <title>Rudanella paleaurantiibacter sp. nov., isolated from sludge.</title>
        <authorList>
            <person name="Xu S.Q."/>
        </authorList>
    </citation>
    <scope>NUCLEOTIDE SEQUENCE [LARGE SCALE GENOMIC DNA]</scope>
    <source>
        <strain evidence="4 5">HX-22-17</strain>
    </source>
</reference>
<evidence type="ECO:0000259" key="2">
    <source>
        <dbReference type="Pfam" id="PF13101"/>
    </source>
</evidence>
<dbReference type="RefSeq" id="WP_152126733.1">
    <property type="nucleotide sequence ID" value="NZ_WELI01000014.1"/>
</dbReference>
<feature type="region of interest" description="Disordered" evidence="1">
    <location>
        <begin position="158"/>
        <end position="191"/>
    </location>
</feature>
<evidence type="ECO:0000256" key="1">
    <source>
        <dbReference type="SAM" id="MobiDB-lite"/>
    </source>
</evidence>
<dbReference type="AlphaFoldDB" id="A0A7J5TST6"/>
<proteinExistence type="predicted"/>
<gene>
    <name evidence="4" type="ORF">F5984_23825</name>
</gene>
<name>A0A7J5TST6_9BACT</name>
<dbReference type="Pfam" id="PF13101">
    <property type="entry name" value="DUF3945"/>
    <property type="match status" value="1"/>
</dbReference>
<evidence type="ECO:0000313" key="5">
    <source>
        <dbReference type="Proteomes" id="UP000488299"/>
    </source>
</evidence>
<dbReference type="InterPro" id="IPR025222">
    <property type="entry name" value="DUF3945"/>
</dbReference>
<accession>A0A7J5TST6</accession>
<dbReference type="InterPro" id="IPR025343">
    <property type="entry name" value="DUF4099"/>
</dbReference>
<comment type="caution">
    <text evidence="4">The sequence shown here is derived from an EMBL/GenBank/DDBJ whole genome shotgun (WGS) entry which is preliminary data.</text>
</comment>
<keyword evidence="5" id="KW-1185">Reference proteome</keyword>
<protein>
    <submittedName>
        <fullName evidence="4">DUF3945 domain-containing protein</fullName>
    </submittedName>
</protein>
<sequence length="482" mass="53473">MNKAQTIAERLETEEYSLLLPAKSEHLRQYLGNDGLLSNEEICRALYDDALTKKALREKVGQAGVTTDKKLIDDLTSHLWQTHQSVQKVKHLLPAEGIDPKATYRLTIEQRQAQKLEPGKQVVDATPIPKVVVVNGNLLANFLHNYRMNRDMQLRVEKLPANERQSQTNTASLGEKATAEKPSVQATVQEERKPAVELKPALVASAQAPQSSVGTKPKQEPKNLDWDRLAPQLAALGITREQLEKSGQLKQLLAGQQTGPLTYDQKLSNRYVSMTGKLRVVEVNGQYRLRFQPLKDEKVVRALIIPKQVHGYTITPDDRASLIRTGELGRLVQLTDPATKKPYQAYVGTDSRTGQVVVARPEQIKLPKTINGVPLTQTQRELIGQGKAIRLDGLKGENGQTFSAYVQVSAAKKGLNVSTIPANAVRKTTDVKTALDLKRPSDRLEGTTSGHSAKTDNKAKQRQAPTKEPAMREEMNRGVRIR</sequence>